<comment type="caution">
    <text evidence="12">The sequence shown here is derived from an EMBL/GenBank/DDBJ whole genome shotgun (WGS) entry which is preliminary data.</text>
</comment>
<feature type="compositionally biased region" description="Polar residues" evidence="10">
    <location>
        <begin position="860"/>
        <end position="869"/>
    </location>
</feature>
<dbReference type="InterPro" id="IPR045076">
    <property type="entry name" value="MutS"/>
</dbReference>
<dbReference type="InterPro" id="IPR027417">
    <property type="entry name" value="P-loop_NTPase"/>
</dbReference>
<dbReference type="GO" id="GO:0005524">
    <property type="term" value="F:ATP binding"/>
    <property type="evidence" value="ECO:0007669"/>
    <property type="project" value="UniProtKB-KW"/>
</dbReference>
<proteinExistence type="inferred from homology"/>
<feature type="region of interest" description="Disordered" evidence="10">
    <location>
        <begin position="833"/>
        <end position="869"/>
    </location>
</feature>
<evidence type="ECO:0000256" key="8">
    <source>
        <dbReference type="ARBA" id="ARBA00029792"/>
    </source>
</evidence>
<evidence type="ECO:0000256" key="5">
    <source>
        <dbReference type="ARBA" id="ARBA00023125"/>
    </source>
</evidence>
<evidence type="ECO:0000313" key="12">
    <source>
        <dbReference type="EMBL" id="KAF2156856.1"/>
    </source>
</evidence>
<dbReference type="Pfam" id="PF05192">
    <property type="entry name" value="MutS_III"/>
    <property type="match status" value="1"/>
</dbReference>
<dbReference type="Gene3D" id="1.10.1420.10">
    <property type="match status" value="2"/>
</dbReference>
<dbReference type="OrthoDB" id="276261at2759"/>
<evidence type="ECO:0000256" key="9">
    <source>
        <dbReference type="ARBA" id="ARBA00073774"/>
    </source>
</evidence>
<evidence type="ECO:0000256" key="6">
    <source>
        <dbReference type="ARBA" id="ARBA00023254"/>
    </source>
</evidence>
<dbReference type="InterPro" id="IPR011184">
    <property type="entry name" value="DNA_mismatch_repair_Msh2"/>
</dbReference>
<comment type="similarity">
    <text evidence="1">Belongs to the DNA mismatch repair MutS family. MSH3 subfamily.</text>
</comment>
<evidence type="ECO:0000256" key="7">
    <source>
        <dbReference type="ARBA" id="ARBA00025902"/>
    </source>
</evidence>
<dbReference type="InterPro" id="IPR000432">
    <property type="entry name" value="DNA_mismatch_repair_MutS_C"/>
</dbReference>
<dbReference type="GO" id="GO:0140664">
    <property type="term" value="F:ATP-dependent DNA damage sensor activity"/>
    <property type="evidence" value="ECO:0007669"/>
    <property type="project" value="InterPro"/>
</dbReference>
<dbReference type="FunFam" id="1.10.1420.10:FF:000013">
    <property type="entry name" value="mutS protein homolog 4"/>
    <property type="match status" value="1"/>
</dbReference>
<protein>
    <recommendedName>
        <fullName evidence="2 9">DNA mismatch repair protein MSH3</fullName>
    </recommendedName>
    <alternativeName>
        <fullName evidence="2 9">DNA mismatch repair protein MSH3</fullName>
    </alternativeName>
    <alternativeName>
        <fullName evidence="8">MutS protein homolog 3</fullName>
    </alternativeName>
</protein>
<feature type="region of interest" description="Disordered" evidence="10">
    <location>
        <begin position="24"/>
        <end position="49"/>
    </location>
</feature>
<feature type="compositionally biased region" description="Acidic residues" evidence="10">
    <location>
        <begin position="839"/>
        <end position="850"/>
    </location>
</feature>
<dbReference type="Gene3D" id="3.40.50.300">
    <property type="entry name" value="P-loop containing nucleotide triphosphate hydrolases"/>
    <property type="match status" value="1"/>
</dbReference>
<organism evidence="12 13">
    <name type="scientific">Myriangium duriaei CBS 260.36</name>
    <dbReference type="NCBI Taxonomy" id="1168546"/>
    <lineage>
        <taxon>Eukaryota</taxon>
        <taxon>Fungi</taxon>
        <taxon>Dikarya</taxon>
        <taxon>Ascomycota</taxon>
        <taxon>Pezizomycotina</taxon>
        <taxon>Dothideomycetes</taxon>
        <taxon>Dothideomycetidae</taxon>
        <taxon>Myriangiales</taxon>
        <taxon>Myriangiaceae</taxon>
        <taxon>Myriangium</taxon>
    </lineage>
</organism>
<evidence type="ECO:0000256" key="2">
    <source>
        <dbReference type="ARBA" id="ARBA00022151"/>
    </source>
</evidence>
<dbReference type="EMBL" id="ML996081">
    <property type="protein sequence ID" value="KAF2156856.1"/>
    <property type="molecule type" value="Genomic_DNA"/>
</dbReference>
<dbReference type="AlphaFoldDB" id="A0A9P4J865"/>
<keyword evidence="5" id="KW-0238">DNA-binding</keyword>
<dbReference type="GO" id="GO:0005634">
    <property type="term" value="C:nucleus"/>
    <property type="evidence" value="ECO:0007669"/>
    <property type="project" value="TreeGrafter"/>
</dbReference>
<dbReference type="SMART" id="SM00533">
    <property type="entry name" value="MUTSd"/>
    <property type="match status" value="1"/>
</dbReference>
<dbReference type="PANTHER" id="PTHR11361">
    <property type="entry name" value="DNA MISMATCH REPAIR PROTEIN MUTS FAMILY MEMBER"/>
    <property type="match status" value="1"/>
</dbReference>
<dbReference type="FunFam" id="3.40.50.300:FF:000870">
    <property type="entry name" value="MutS protein homolog 4"/>
    <property type="match status" value="1"/>
</dbReference>
<feature type="compositionally biased region" description="Low complexity" evidence="10">
    <location>
        <begin position="38"/>
        <end position="49"/>
    </location>
</feature>
<dbReference type="InterPro" id="IPR036187">
    <property type="entry name" value="DNA_mismatch_repair_MutS_sf"/>
</dbReference>
<dbReference type="InterPro" id="IPR007696">
    <property type="entry name" value="DNA_mismatch_repair_MutS_core"/>
</dbReference>
<dbReference type="Pfam" id="PF05190">
    <property type="entry name" value="MutS_IV"/>
    <property type="match status" value="1"/>
</dbReference>
<evidence type="ECO:0000256" key="1">
    <source>
        <dbReference type="ARBA" id="ARBA00007094"/>
    </source>
</evidence>
<keyword evidence="4" id="KW-0067">ATP-binding</keyword>
<dbReference type="SUPFAM" id="SSF53150">
    <property type="entry name" value="DNA repair protein MutS, domain II"/>
    <property type="match status" value="1"/>
</dbReference>
<keyword evidence="6" id="KW-0469">Meiosis</keyword>
<evidence type="ECO:0000256" key="10">
    <source>
        <dbReference type="SAM" id="MobiDB-lite"/>
    </source>
</evidence>
<dbReference type="InterPro" id="IPR036678">
    <property type="entry name" value="MutS_con_dom_sf"/>
</dbReference>
<dbReference type="Gene3D" id="3.30.420.110">
    <property type="entry name" value="MutS, connector domain"/>
    <property type="match status" value="1"/>
</dbReference>
<dbReference type="PIRSF" id="PIRSF005813">
    <property type="entry name" value="MSH2"/>
    <property type="match status" value="1"/>
</dbReference>
<dbReference type="SUPFAM" id="SSF48334">
    <property type="entry name" value="DNA repair protein MutS, domain III"/>
    <property type="match status" value="1"/>
</dbReference>
<evidence type="ECO:0000313" key="13">
    <source>
        <dbReference type="Proteomes" id="UP000799439"/>
    </source>
</evidence>
<dbReference type="GO" id="GO:0006298">
    <property type="term" value="P:mismatch repair"/>
    <property type="evidence" value="ECO:0007669"/>
    <property type="project" value="InterPro"/>
</dbReference>
<feature type="domain" description="DNA mismatch repair proteins mutS family" evidence="11">
    <location>
        <begin position="656"/>
        <end position="672"/>
    </location>
</feature>
<dbReference type="SUPFAM" id="SSF52540">
    <property type="entry name" value="P-loop containing nucleoside triphosphate hydrolases"/>
    <property type="match status" value="1"/>
</dbReference>
<dbReference type="Proteomes" id="UP000799439">
    <property type="component" value="Unassembled WGS sequence"/>
</dbReference>
<evidence type="ECO:0000256" key="3">
    <source>
        <dbReference type="ARBA" id="ARBA00022741"/>
    </source>
</evidence>
<dbReference type="GO" id="GO:0030983">
    <property type="term" value="F:mismatched DNA binding"/>
    <property type="evidence" value="ECO:0007669"/>
    <property type="project" value="InterPro"/>
</dbReference>
<keyword evidence="13" id="KW-1185">Reference proteome</keyword>
<dbReference type="GO" id="GO:0007131">
    <property type="term" value="P:reciprocal meiotic recombination"/>
    <property type="evidence" value="ECO:0007669"/>
    <property type="project" value="TreeGrafter"/>
</dbReference>
<sequence length="869" mass="97739">MLRHSSIAPSRSNTASYQYTSYDYDSTHSRSGKKRSTSTRPSTARPRTGVSTLGVEFERIVCAVTESRGISPTVGLAFINLDKAEGIMCQISDSQTYVRTIQKLEVYSPTQILIANTAVNPFSNLVRVIDEHGERLRTELVVLDRKYWSEKTGMEYLENLAFAEDLDSIKISVGDNYYAVCCFSAVLKHVELGLSLNIAPNSLPIRYEASEGSMMIDSATIKSLELIQNLNNSKSKHCLFGLLNKTHSSMGARLLRSNLLQPLTEPETLEQRYAALEELTTNEEMFFGIQNALKKFPDTDKVLSHLIVVPKNPTVKTTEQNVNNVLALKDFVTKIEPVLVSLAGARSHMLHTIQRLCGHPQIQQVKDLLNEAINEDTIYATKPVDLRNQRVYAVKLGFNGLLDVARGTYKESTEDAFNHVNELGSEHNLPLKFCFDQPRQHFIRLPVSELEDRPLPGVFINVFQNKKNIECQTLELKKYNAKIYDSHTEVLLMSDRVIRNLIAQLCEYTPRLFKISEGIAMLDVFIAFASLVTTRDYIRPRIGENLAVRGARHPIRESILDTKFVPNDVYATQTRRFQIVTGCNMSGKSTYIRSVALISVMGQIGCFVPAQQACLPVITQLLARVSTDDMVEANVSTFSAEMRETAYILNNVDKNSLVIIDELGRGTSSRDGLAISLAIAEALVDSRALVWFATHFRDLSRIMSERAGVTSMHLSVDTSREGSLSMSYQVSEGVEKAEHYGLLLAKVLPFPNDLINKAERVAMDLELRAQQYRKASPAIIHARRRRLILHLKEQLRQAHQGRMDDAVLSDWLRLLQKEFVMMMRKIDQEAEEARRLEQGVEDSEEVEDGNTEGTGEARESLSSAQSMLF</sequence>
<dbReference type="SMART" id="SM00534">
    <property type="entry name" value="MUTSac"/>
    <property type="match status" value="1"/>
</dbReference>
<gene>
    <name evidence="12" type="ORF">K461DRAFT_218151</name>
</gene>
<keyword evidence="3" id="KW-0547">Nucleotide-binding</keyword>
<dbReference type="PROSITE" id="PS00486">
    <property type="entry name" value="DNA_MISMATCH_REPAIR_2"/>
    <property type="match status" value="1"/>
</dbReference>
<evidence type="ECO:0000259" key="11">
    <source>
        <dbReference type="PROSITE" id="PS00486"/>
    </source>
</evidence>
<accession>A0A9P4J865</accession>
<dbReference type="InterPro" id="IPR007861">
    <property type="entry name" value="DNA_mismatch_repair_MutS_clamp"/>
</dbReference>
<reference evidence="12" key="1">
    <citation type="journal article" date="2020" name="Stud. Mycol.">
        <title>101 Dothideomycetes genomes: a test case for predicting lifestyles and emergence of pathogens.</title>
        <authorList>
            <person name="Haridas S."/>
            <person name="Albert R."/>
            <person name="Binder M."/>
            <person name="Bloem J."/>
            <person name="Labutti K."/>
            <person name="Salamov A."/>
            <person name="Andreopoulos B."/>
            <person name="Baker S."/>
            <person name="Barry K."/>
            <person name="Bills G."/>
            <person name="Bluhm B."/>
            <person name="Cannon C."/>
            <person name="Castanera R."/>
            <person name="Culley D."/>
            <person name="Daum C."/>
            <person name="Ezra D."/>
            <person name="Gonzalez J."/>
            <person name="Henrissat B."/>
            <person name="Kuo A."/>
            <person name="Liang C."/>
            <person name="Lipzen A."/>
            <person name="Lutzoni F."/>
            <person name="Magnuson J."/>
            <person name="Mondo S."/>
            <person name="Nolan M."/>
            <person name="Ohm R."/>
            <person name="Pangilinan J."/>
            <person name="Park H.-J."/>
            <person name="Ramirez L."/>
            <person name="Alfaro M."/>
            <person name="Sun H."/>
            <person name="Tritt A."/>
            <person name="Yoshinaga Y."/>
            <person name="Zwiers L.-H."/>
            <person name="Turgeon B."/>
            <person name="Goodwin S."/>
            <person name="Spatafora J."/>
            <person name="Crous P."/>
            <person name="Grigoriev I."/>
        </authorList>
    </citation>
    <scope>NUCLEOTIDE SEQUENCE</scope>
    <source>
        <strain evidence="12">CBS 260.36</strain>
    </source>
</reference>
<dbReference type="Pfam" id="PF00488">
    <property type="entry name" value="MutS_V"/>
    <property type="match status" value="1"/>
</dbReference>
<name>A0A9P4J865_9PEZI</name>
<dbReference type="PANTHER" id="PTHR11361:SF21">
    <property type="entry name" value="MUTS PROTEIN HOMOLOG 4"/>
    <property type="match status" value="1"/>
</dbReference>
<comment type="subunit">
    <text evidence="7">Heterodimer consisting of MSH2-MSH3 (MutS beta). Forms a ternary complex with MutL alpha (MLH1-PMS1).</text>
</comment>
<evidence type="ECO:0000256" key="4">
    <source>
        <dbReference type="ARBA" id="ARBA00022840"/>
    </source>
</evidence>